<sequence>MATVKKQELRKIGKTGNSLTVTIPAEISKKLALNKGDLVAISTDGNDIKLKTNVQPHITPNDIQDINNLITEYHQTMNILKER</sequence>
<dbReference type="Pfam" id="PF04014">
    <property type="entry name" value="MazE_antitoxin"/>
    <property type="match status" value="1"/>
</dbReference>
<dbReference type="HOGENOM" id="CLU_2538315_0_0_9"/>
<feature type="domain" description="SpoVT-AbrB" evidence="1">
    <location>
        <begin position="13"/>
        <end position="56"/>
    </location>
</feature>
<dbReference type="InterPro" id="IPR037914">
    <property type="entry name" value="SpoVT-AbrB_sf"/>
</dbReference>
<dbReference type="InterPro" id="IPR007159">
    <property type="entry name" value="SpoVT-AbrB_dom"/>
</dbReference>
<accession>A0A0A1GZA2</accession>
<dbReference type="GO" id="GO:0003677">
    <property type="term" value="F:DNA binding"/>
    <property type="evidence" value="ECO:0007669"/>
    <property type="project" value="InterPro"/>
</dbReference>
<protein>
    <submittedName>
        <fullName evidence="2">Transcriptional regulator/antitoxin, MazE</fullName>
    </submittedName>
</protein>
<dbReference type="STRING" id="1291742.LOOC260_118180"/>
<dbReference type="EMBL" id="AP014680">
    <property type="protein sequence ID" value="BAP86324.1"/>
    <property type="molecule type" value="Genomic_DNA"/>
</dbReference>
<dbReference type="SUPFAM" id="SSF89447">
    <property type="entry name" value="AbrB/MazE/MraZ-like"/>
    <property type="match status" value="1"/>
</dbReference>
<reference evidence="2 3" key="1">
    <citation type="submission" date="2014-11" db="EMBL/GenBank/DDBJ databases">
        <title>Complete genome sequence and analysis of Lactobacillus hokkaidonensis LOOC260T.</title>
        <authorList>
            <person name="Tanizawa Y."/>
            <person name="Tohno M."/>
            <person name="Kaminuma E."/>
            <person name="Nakamura Y."/>
            <person name="Arita M."/>
        </authorList>
    </citation>
    <scope>NUCLEOTIDE SEQUENCE [LARGE SCALE GENOMIC DNA]</scope>
    <source>
        <strain evidence="2 3">LOOC260</strain>
    </source>
</reference>
<dbReference type="Proteomes" id="UP000031620">
    <property type="component" value="Chromosome"/>
</dbReference>
<evidence type="ECO:0000313" key="3">
    <source>
        <dbReference type="Proteomes" id="UP000031620"/>
    </source>
</evidence>
<dbReference type="RefSeq" id="WP_041094377.1">
    <property type="nucleotide sequence ID" value="NZ_AP014680.1"/>
</dbReference>
<organism evidence="2 3">
    <name type="scientific">Paucilactobacillus hokkaidonensis JCM 18461</name>
    <dbReference type="NCBI Taxonomy" id="1291742"/>
    <lineage>
        <taxon>Bacteria</taxon>
        <taxon>Bacillati</taxon>
        <taxon>Bacillota</taxon>
        <taxon>Bacilli</taxon>
        <taxon>Lactobacillales</taxon>
        <taxon>Lactobacillaceae</taxon>
        <taxon>Paucilactobacillus</taxon>
    </lineage>
</organism>
<dbReference type="AlphaFoldDB" id="A0A0A1GZA2"/>
<evidence type="ECO:0000259" key="1">
    <source>
        <dbReference type="SMART" id="SM00966"/>
    </source>
</evidence>
<gene>
    <name evidence="2" type="ORF">LOOC260_118180</name>
</gene>
<proteinExistence type="predicted"/>
<dbReference type="Gene3D" id="2.10.260.10">
    <property type="match status" value="1"/>
</dbReference>
<dbReference type="KEGG" id="lho:LOOC260_118180"/>
<name>A0A0A1GZA2_9LACO</name>
<evidence type="ECO:0000313" key="2">
    <source>
        <dbReference type="EMBL" id="BAP86324.1"/>
    </source>
</evidence>
<dbReference type="SMART" id="SM00966">
    <property type="entry name" value="SpoVT_AbrB"/>
    <property type="match status" value="1"/>
</dbReference>